<gene>
    <name evidence="3" type="ORF">DLM65_10760</name>
    <name evidence="2" type="ORF">JF886_07725</name>
</gene>
<evidence type="ECO:0000313" key="3">
    <source>
        <dbReference type="EMBL" id="PZR79443.1"/>
    </source>
</evidence>
<dbReference type="AlphaFoldDB" id="A0A2W5Z2H0"/>
<evidence type="ECO:0000313" key="2">
    <source>
        <dbReference type="EMBL" id="MBJ7594737.1"/>
    </source>
</evidence>
<evidence type="ECO:0000259" key="1">
    <source>
        <dbReference type="SMART" id="SM00900"/>
    </source>
</evidence>
<reference evidence="3 4" key="1">
    <citation type="journal article" date="2017" name="Nature">
        <title>Atmospheric trace gases support primary production in Antarctic desert surface soil.</title>
        <authorList>
            <person name="Ji M."/>
            <person name="Greening C."/>
            <person name="Vanwonterghem I."/>
            <person name="Carere C.R."/>
            <person name="Bay S.K."/>
            <person name="Steen J.A."/>
            <person name="Montgomery K."/>
            <person name="Lines T."/>
            <person name="Beardall J."/>
            <person name="van Dorst J."/>
            <person name="Snape I."/>
            <person name="Stott M.B."/>
            <person name="Hugenholtz P."/>
            <person name="Ferrari B.C."/>
        </authorList>
    </citation>
    <scope>NUCLEOTIDE SEQUENCE [LARGE SCALE GENOMIC DNA]</scope>
    <source>
        <strain evidence="3">RRmetagenome_bin12</strain>
    </source>
</reference>
<evidence type="ECO:0000313" key="4">
    <source>
        <dbReference type="Proteomes" id="UP000248724"/>
    </source>
</evidence>
<dbReference type="GO" id="GO:0016020">
    <property type="term" value="C:membrane"/>
    <property type="evidence" value="ECO:0007669"/>
    <property type="project" value="InterPro"/>
</dbReference>
<accession>A0A934K010</accession>
<dbReference type="EMBL" id="JAEKNS010000079">
    <property type="protein sequence ID" value="MBJ7594737.1"/>
    <property type="molecule type" value="Genomic_DNA"/>
</dbReference>
<protein>
    <submittedName>
        <fullName evidence="3">FMN-binding protein</fullName>
    </submittedName>
</protein>
<dbReference type="Proteomes" id="UP000248724">
    <property type="component" value="Unassembled WGS sequence"/>
</dbReference>
<sequence>MPNQYGDVQVTVIIAAGKITDVQALTLPSDRQRSAEISQQAGPLLHDEVVQAQSAQIDILSGATFTSDSYAQSVQSALDQAHL</sequence>
<dbReference type="InterPro" id="IPR007329">
    <property type="entry name" value="FMN-bd"/>
</dbReference>
<dbReference type="Proteomes" id="UP000606991">
    <property type="component" value="Unassembled WGS sequence"/>
</dbReference>
<dbReference type="Pfam" id="PF04205">
    <property type="entry name" value="FMN_bind"/>
    <property type="match status" value="1"/>
</dbReference>
<feature type="domain" description="FMN-binding" evidence="1">
    <location>
        <begin position="4"/>
        <end position="81"/>
    </location>
</feature>
<dbReference type="Gene3D" id="3.90.1010.20">
    <property type="match status" value="1"/>
</dbReference>
<proteinExistence type="predicted"/>
<accession>A0A2W5Z2H0</accession>
<evidence type="ECO:0000313" key="5">
    <source>
        <dbReference type="Proteomes" id="UP000606991"/>
    </source>
</evidence>
<reference evidence="2 5" key="3">
    <citation type="submission" date="2020-10" db="EMBL/GenBank/DDBJ databases">
        <title>Ca. Dormibacterota MAGs.</title>
        <authorList>
            <person name="Montgomery K."/>
        </authorList>
    </citation>
    <scope>NUCLEOTIDE SEQUENCE [LARGE SCALE GENOMIC DNA]</scope>
    <source>
        <strain evidence="2">SC8812_S17_18</strain>
    </source>
</reference>
<reference evidence="3" key="2">
    <citation type="submission" date="2018-05" db="EMBL/GenBank/DDBJ databases">
        <authorList>
            <person name="Ferrari B."/>
        </authorList>
    </citation>
    <scope>NUCLEOTIDE SEQUENCE</scope>
    <source>
        <strain evidence="3">RRmetagenome_bin12</strain>
    </source>
</reference>
<dbReference type="GO" id="GO:0010181">
    <property type="term" value="F:FMN binding"/>
    <property type="evidence" value="ECO:0007669"/>
    <property type="project" value="InterPro"/>
</dbReference>
<dbReference type="EMBL" id="QHBU01000206">
    <property type="protein sequence ID" value="PZR79443.1"/>
    <property type="molecule type" value="Genomic_DNA"/>
</dbReference>
<dbReference type="SMART" id="SM00900">
    <property type="entry name" value="FMN_bind"/>
    <property type="match status" value="1"/>
</dbReference>
<organism evidence="3 4">
    <name type="scientific">Candidatus Aeolococcus gillhamiae</name>
    <dbReference type="NCBI Taxonomy" id="3127015"/>
    <lineage>
        <taxon>Bacteria</taxon>
        <taxon>Bacillati</taxon>
        <taxon>Candidatus Dormiibacterota</taxon>
        <taxon>Candidatus Dormibacteria</taxon>
        <taxon>Candidatus Aeolococcales</taxon>
        <taxon>Candidatus Aeolococcaceae</taxon>
        <taxon>Candidatus Aeolococcus</taxon>
    </lineage>
</organism>
<name>A0A2W5Z2H0_9BACT</name>
<comment type="caution">
    <text evidence="3">The sequence shown here is derived from an EMBL/GenBank/DDBJ whole genome shotgun (WGS) entry which is preliminary data.</text>
</comment>